<dbReference type="InterPro" id="IPR036597">
    <property type="entry name" value="Fido-like_dom_sf"/>
</dbReference>
<dbReference type="GO" id="GO:0005524">
    <property type="term" value="F:ATP binding"/>
    <property type="evidence" value="ECO:0007669"/>
    <property type="project" value="UniProtKB-KW"/>
</dbReference>
<dbReference type="Gene3D" id="1.10.3290.10">
    <property type="entry name" value="Fido-like domain"/>
    <property type="match status" value="1"/>
</dbReference>
<gene>
    <name evidence="4" type="ORF">OSCT_0362</name>
</gene>
<accession>E1IAL1</accession>
<evidence type="ECO:0000259" key="3">
    <source>
        <dbReference type="PROSITE" id="PS51459"/>
    </source>
</evidence>
<proteinExistence type="predicted"/>
<dbReference type="AlphaFoldDB" id="E1IAL1"/>
<dbReference type="PANTHER" id="PTHR13504">
    <property type="entry name" value="FIDO DOMAIN-CONTAINING PROTEIN DDB_G0283145"/>
    <property type="match status" value="1"/>
</dbReference>
<dbReference type="Pfam" id="PF13784">
    <property type="entry name" value="Fic_N"/>
    <property type="match status" value="1"/>
</dbReference>
<dbReference type="SUPFAM" id="SSF140931">
    <property type="entry name" value="Fic-like"/>
    <property type="match status" value="1"/>
</dbReference>
<keyword evidence="2" id="KW-0547">Nucleotide-binding</keyword>
<dbReference type="InterPro" id="IPR003812">
    <property type="entry name" value="Fido"/>
</dbReference>
<evidence type="ECO:0000313" key="4">
    <source>
        <dbReference type="EMBL" id="EFO81785.1"/>
    </source>
</evidence>
<evidence type="ECO:0000256" key="1">
    <source>
        <dbReference type="PIRSR" id="PIRSR640198-1"/>
    </source>
</evidence>
<reference evidence="4 5" key="1">
    <citation type="journal article" date="2011" name="J. Bacteriol.">
        <title>Draft genome sequence of the anoxygenic filamentous phototrophic bacterium Oscillochloris trichoides subsp. DG-6.</title>
        <authorList>
            <person name="Kuznetsov B.B."/>
            <person name="Ivanovsky R.N."/>
            <person name="Keppen O.I."/>
            <person name="Sukhacheva M.V."/>
            <person name="Bumazhkin B.K."/>
            <person name="Patutina E.O."/>
            <person name="Beletsky A.V."/>
            <person name="Mardanov A.V."/>
            <person name="Baslerov R.V."/>
            <person name="Panteleeva A.N."/>
            <person name="Kolganova T.V."/>
            <person name="Ravin N.V."/>
            <person name="Skryabin K.G."/>
        </authorList>
    </citation>
    <scope>NUCLEOTIDE SEQUENCE [LARGE SCALE GENOMIC DNA]</scope>
    <source>
        <strain evidence="4 5">DG-6</strain>
    </source>
</reference>
<protein>
    <submittedName>
        <fullName evidence="4">Filamentation induced by cAMP protein Fic</fullName>
    </submittedName>
</protein>
<dbReference type="Pfam" id="PF02661">
    <property type="entry name" value="Fic"/>
    <property type="match status" value="1"/>
</dbReference>
<dbReference type="Proteomes" id="UP000054010">
    <property type="component" value="Unassembled WGS sequence"/>
</dbReference>
<name>E1IAL1_9CHLR</name>
<dbReference type="InterPro" id="IPR040198">
    <property type="entry name" value="Fido_containing"/>
</dbReference>
<feature type="binding site" evidence="2">
    <location>
        <begin position="199"/>
        <end position="200"/>
    </location>
    <ligand>
        <name>ATP</name>
        <dbReference type="ChEBI" id="CHEBI:30616"/>
    </ligand>
</feature>
<evidence type="ECO:0000313" key="5">
    <source>
        <dbReference type="Proteomes" id="UP000054010"/>
    </source>
</evidence>
<feature type="active site" evidence="1">
    <location>
        <position position="157"/>
    </location>
</feature>
<dbReference type="InterPro" id="IPR025758">
    <property type="entry name" value="Fic/DOC_N"/>
</dbReference>
<dbReference type="EMBL" id="ADVR01000005">
    <property type="protein sequence ID" value="EFO81785.1"/>
    <property type="molecule type" value="Genomic_DNA"/>
</dbReference>
<dbReference type="PANTHER" id="PTHR13504:SF38">
    <property type="entry name" value="FIDO DOMAIN-CONTAINING PROTEIN"/>
    <property type="match status" value="1"/>
</dbReference>
<dbReference type="HOGENOM" id="CLU_047250_1_1_0"/>
<comment type="caution">
    <text evidence="4">The sequence shown here is derived from an EMBL/GenBank/DDBJ whole genome shotgun (WGS) entry which is preliminary data.</text>
</comment>
<keyword evidence="5" id="KW-1185">Reference proteome</keyword>
<feature type="domain" description="Fido" evidence="3">
    <location>
        <begin position="70"/>
        <end position="221"/>
    </location>
</feature>
<keyword evidence="2" id="KW-0067">ATP-binding</keyword>
<dbReference type="STRING" id="765420.OSCT_0362"/>
<evidence type="ECO:0000256" key="2">
    <source>
        <dbReference type="PIRSR" id="PIRSR640198-2"/>
    </source>
</evidence>
<feature type="binding site" evidence="2">
    <location>
        <begin position="161"/>
        <end position="168"/>
    </location>
    <ligand>
        <name>ATP</name>
        <dbReference type="ChEBI" id="CHEBI:30616"/>
    </ligand>
</feature>
<sequence>MLLPNVDLLVYGSLRREALASSTIEGTIASVDELIRYQVTELSEREAVREVNNYARALEWGVAQLQHLPISSRLILGLHAILLDEVRGGQTAGIFKNRQNYIGSHPFEPIEHAVFVPPSPDDVPMLISDLERYINKTNQESRIVQCALTHYQFETIHPFNDGNGRVGRLLIVLQMIQLGLLTAPLIYPSVYFERTRQQYYACLQAVRDQSAWDEWIAFFARGMVEQCIETVTLTRTILDLREQFRTVGHARRRATLNQVLDAFFHEPVRTVRQICDYTKLNHTSIQPALDDLMALNIVYELTGKQKGRVYACRPVLDAIFGVGV</sequence>
<organism evidence="4 5">
    <name type="scientific">Oscillochloris trichoides DG-6</name>
    <dbReference type="NCBI Taxonomy" id="765420"/>
    <lineage>
        <taxon>Bacteria</taxon>
        <taxon>Bacillati</taxon>
        <taxon>Chloroflexota</taxon>
        <taxon>Chloroflexia</taxon>
        <taxon>Chloroflexales</taxon>
        <taxon>Chloroflexineae</taxon>
        <taxon>Oscillochloridaceae</taxon>
        <taxon>Oscillochloris</taxon>
    </lineage>
</organism>
<dbReference type="eggNOG" id="COG3177">
    <property type="taxonomic scope" value="Bacteria"/>
</dbReference>
<dbReference type="PROSITE" id="PS51459">
    <property type="entry name" value="FIDO"/>
    <property type="match status" value="1"/>
</dbReference>